<dbReference type="Proteomes" id="UP000033497">
    <property type="component" value="Unassembled WGS sequence"/>
</dbReference>
<feature type="domain" description="Transposase InsH N-terminal" evidence="1">
    <location>
        <begin position="18"/>
        <end position="74"/>
    </location>
</feature>
<reference evidence="2 3" key="1">
    <citation type="submission" date="2014-10" db="EMBL/GenBank/DDBJ databases">
        <title>Genome sequencing of Vitellibacter vladivostokensis KMM 3516.</title>
        <authorList>
            <person name="Thevarajoo S."/>
            <person name="Selvaratnam C."/>
            <person name="Goh K.M."/>
            <person name="Chong C.S."/>
        </authorList>
    </citation>
    <scope>NUCLEOTIDE SEQUENCE [LARGE SCALE GENOMIC DNA]</scope>
    <source>
        <strain evidence="2 3">KMM 3516</strain>
    </source>
</reference>
<dbReference type="Pfam" id="PF05598">
    <property type="entry name" value="DUF772"/>
    <property type="match status" value="1"/>
</dbReference>
<dbReference type="InterPro" id="IPR008490">
    <property type="entry name" value="Transposase_InsH_N"/>
</dbReference>
<accession>A0ABR5DGU1</accession>
<evidence type="ECO:0000259" key="1">
    <source>
        <dbReference type="Pfam" id="PF05598"/>
    </source>
</evidence>
<evidence type="ECO:0000313" key="2">
    <source>
        <dbReference type="EMBL" id="KJJ38000.1"/>
    </source>
</evidence>
<keyword evidence="3" id="KW-1185">Reference proteome</keyword>
<evidence type="ECO:0000313" key="3">
    <source>
        <dbReference type="Proteomes" id="UP000033497"/>
    </source>
</evidence>
<feature type="non-terminal residue" evidence="2">
    <location>
        <position position="75"/>
    </location>
</feature>
<comment type="caution">
    <text evidence="2">The sequence shown here is derived from an EMBL/GenBank/DDBJ whole genome shotgun (WGS) entry which is preliminary data.</text>
</comment>
<name>A0ABR5DGU1_9FLAO</name>
<proteinExistence type="predicted"/>
<dbReference type="EMBL" id="JSVU01000007">
    <property type="protein sequence ID" value="KJJ38000.1"/>
    <property type="molecule type" value="Genomic_DNA"/>
</dbReference>
<protein>
    <recommendedName>
        <fullName evidence="1">Transposase InsH N-terminal domain-containing protein</fullName>
    </recommendedName>
</protein>
<organism evidence="2 3">
    <name type="scientific">Aequorivita vladivostokensis</name>
    <dbReference type="NCBI Taxonomy" id="171194"/>
    <lineage>
        <taxon>Bacteria</taxon>
        <taxon>Pseudomonadati</taxon>
        <taxon>Bacteroidota</taxon>
        <taxon>Flavobacteriia</taxon>
        <taxon>Flavobacteriales</taxon>
        <taxon>Flavobacteriaceae</taxon>
        <taxon>Aequorivita</taxon>
    </lineage>
</organism>
<sequence length="75" mass="8909">MPMQGKKNYQEKLFTSFKLSDRVSKENFYRRLKEVLDLDFLYPLTNKFYGQSGQKSIDPVVFFKICLVGYLENIT</sequence>
<gene>
    <name evidence="2" type="ORF">MB09_11900</name>
</gene>